<comment type="caution">
    <text evidence="3">The sequence shown here is derived from an EMBL/GenBank/DDBJ whole genome shotgun (WGS) entry which is preliminary data.</text>
</comment>
<dbReference type="RefSeq" id="WP_345080025.1">
    <property type="nucleotide sequence ID" value="NZ_BAAAWG010000005.1"/>
</dbReference>
<proteinExistence type="inferred from homology"/>
<dbReference type="InterPro" id="IPR036689">
    <property type="entry name" value="ESAT-6-like_sf"/>
</dbReference>
<protein>
    <recommendedName>
        <fullName evidence="1">ESAT-6-like protein</fullName>
    </recommendedName>
</protein>
<evidence type="ECO:0000313" key="3">
    <source>
        <dbReference type="EMBL" id="MFC5892629.1"/>
    </source>
</evidence>
<dbReference type="SUPFAM" id="SSF140453">
    <property type="entry name" value="EsxAB dimer-like"/>
    <property type="match status" value="1"/>
</dbReference>
<gene>
    <name evidence="3" type="ORF">ACFP3M_07340</name>
</gene>
<comment type="similarity">
    <text evidence="1">Belongs to the WXG100 family.</text>
</comment>
<organism evidence="3 4">
    <name type="scientific">Streptomyces ramulosus</name>
    <dbReference type="NCBI Taxonomy" id="47762"/>
    <lineage>
        <taxon>Bacteria</taxon>
        <taxon>Bacillati</taxon>
        <taxon>Actinomycetota</taxon>
        <taxon>Actinomycetes</taxon>
        <taxon>Kitasatosporales</taxon>
        <taxon>Streptomycetaceae</taxon>
        <taxon>Streptomyces</taxon>
    </lineage>
</organism>
<dbReference type="Proteomes" id="UP001596241">
    <property type="component" value="Unassembled WGS sequence"/>
</dbReference>
<dbReference type="EMBL" id="JBHSPW010000003">
    <property type="protein sequence ID" value="MFC5892629.1"/>
    <property type="molecule type" value="Genomic_DNA"/>
</dbReference>
<sequence length="109" mass="11677">MSGSQFTVTEEEMVAFSGKIGAVSQAIEGEIRHLNTVVDNITSGWRGQAASSYNQLQSKVNEDATRINQLLNEIKEAIDGTTKNYAASEEAQHASMTHVASASDNSPFG</sequence>
<dbReference type="NCBIfam" id="TIGR03930">
    <property type="entry name" value="WXG100_ESAT6"/>
    <property type="match status" value="1"/>
</dbReference>
<accession>A0ABW1FI63</accession>
<feature type="region of interest" description="Disordered" evidence="2">
    <location>
        <begin position="89"/>
        <end position="109"/>
    </location>
</feature>
<name>A0ABW1FI63_9ACTN</name>
<evidence type="ECO:0000256" key="1">
    <source>
        <dbReference type="RuleBase" id="RU362001"/>
    </source>
</evidence>
<evidence type="ECO:0000313" key="4">
    <source>
        <dbReference type="Proteomes" id="UP001596241"/>
    </source>
</evidence>
<dbReference type="Gene3D" id="1.10.287.1060">
    <property type="entry name" value="ESAT-6-like"/>
    <property type="match status" value="1"/>
</dbReference>
<feature type="compositionally biased region" description="Polar residues" evidence="2">
    <location>
        <begin position="94"/>
        <end position="109"/>
    </location>
</feature>
<evidence type="ECO:0000256" key="2">
    <source>
        <dbReference type="SAM" id="MobiDB-lite"/>
    </source>
</evidence>
<keyword evidence="4" id="KW-1185">Reference proteome</keyword>
<dbReference type="InterPro" id="IPR010310">
    <property type="entry name" value="T7SS_ESAT-6-like"/>
</dbReference>
<dbReference type="Pfam" id="PF06013">
    <property type="entry name" value="WXG100"/>
    <property type="match status" value="1"/>
</dbReference>
<reference evidence="4" key="1">
    <citation type="journal article" date="2019" name="Int. J. Syst. Evol. Microbiol.">
        <title>The Global Catalogue of Microorganisms (GCM) 10K type strain sequencing project: providing services to taxonomists for standard genome sequencing and annotation.</title>
        <authorList>
            <consortium name="The Broad Institute Genomics Platform"/>
            <consortium name="The Broad Institute Genome Sequencing Center for Infectious Disease"/>
            <person name="Wu L."/>
            <person name="Ma J."/>
        </authorList>
    </citation>
    <scope>NUCLEOTIDE SEQUENCE [LARGE SCALE GENOMIC DNA]</scope>
    <source>
        <strain evidence="4">CGMCC 1.15809</strain>
    </source>
</reference>